<name>A0A8S5S7R2_9CAUD</name>
<feature type="domain" description="Terminase ATPase subunit N-terminal" evidence="1">
    <location>
        <begin position="2"/>
        <end position="35"/>
    </location>
</feature>
<proteinExistence type="predicted"/>
<evidence type="ECO:0000313" key="2">
    <source>
        <dbReference type="EMBL" id="DAF46985.1"/>
    </source>
</evidence>
<sequence length="263" mass="29731">MYKQGLKLIEIANQLGIAEGTVRSWKNRYKWDDDGNATLRKKEKKKCNVAKKIATQTNDASWIEIEHEYVTDISRKPCSLEDLADKYDIPIKTLKDRCAKDGWVRKRTEYVLDTCQKAKEKSSDADADRIVRLLSIADKAAEKAEQALGELEQYVVRDKKKVKTVEYKDNTAIGKPTKEIIDETERINIASGPIDRLGLSQVTGALKNLKEIYMIPATLEKQSAETALLKAKVQTDDEEETADDGFLEALQGSAAEDWMDEEN</sequence>
<dbReference type="EMBL" id="BK032549">
    <property type="protein sequence ID" value="DAF46985.1"/>
    <property type="molecule type" value="Genomic_DNA"/>
</dbReference>
<evidence type="ECO:0000259" key="1">
    <source>
        <dbReference type="Pfam" id="PF06056"/>
    </source>
</evidence>
<reference evidence="2" key="1">
    <citation type="journal article" date="2021" name="Proc. Natl. Acad. Sci. U.S.A.">
        <title>A Catalog of Tens of Thousands of Viruses from Human Metagenomes Reveals Hidden Associations with Chronic Diseases.</title>
        <authorList>
            <person name="Tisza M.J."/>
            <person name="Buck C.B."/>
        </authorList>
    </citation>
    <scope>NUCLEOTIDE SEQUENCE</scope>
    <source>
        <strain evidence="2">CtnzH2</strain>
    </source>
</reference>
<protein>
    <submittedName>
        <fullName evidence="2">Terminase small subunit</fullName>
    </submittedName>
</protein>
<dbReference type="InterPro" id="IPR010332">
    <property type="entry name" value="ATPase_terminase-su_N"/>
</dbReference>
<accession>A0A8S5S7R2</accession>
<dbReference type="Pfam" id="PF06056">
    <property type="entry name" value="Terminase_5"/>
    <property type="match status" value="1"/>
</dbReference>
<organism evidence="2">
    <name type="scientific">Myoviridae sp. ctnzH2</name>
    <dbReference type="NCBI Taxonomy" id="2827707"/>
    <lineage>
        <taxon>Viruses</taxon>
        <taxon>Duplodnaviria</taxon>
        <taxon>Heunggongvirae</taxon>
        <taxon>Uroviricota</taxon>
        <taxon>Caudoviricetes</taxon>
    </lineage>
</organism>